<dbReference type="CDD" id="cd03477">
    <property type="entry name" value="Rieske_YhfW_C"/>
    <property type="match status" value="1"/>
</dbReference>
<evidence type="ECO:0000313" key="8">
    <source>
        <dbReference type="Proteomes" id="UP000741863"/>
    </source>
</evidence>
<keyword evidence="3" id="KW-0408">Iron</keyword>
<accession>A0ABS2PGN1</accession>
<dbReference type="Gene3D" id="2.102.10.10">
    <property type="entry name" value="Rieske [2Fe-2S] iron-sulphur domain"/>
    <property type="match status" value="1"/>
</dbReference>
<dbReference type="Pfam" id="PF01266">
    <property type="entry name" value="DAO"/>
    <property type="match status" value="1"/>
</dbReference>
<dbReference type="Gene3D" id="3.50.50.60">
    <property type="entry name" value="FAD/NAD(P)-binding domain"/>
    <property type="match status" value="1"/>
</dbReference>
<evidence type="ECO:0000256" key="5">
    <source>
        <dbReference type="ARBA" id="ARBA00023157"/>
    </source>
</evidence>
<dbReference type="RefSeq" id="WP_204699411.1">
    <property type="nucleotide sequence ID" value="NZ_JAFBEC010000014.1"/>
</dbReference>
<evidence type="ECO:0000256" key="4">
    <source>
        <dbReference type="ARBA" id="ARBA00023014"/>
    </source>
</evidence>
<evidence type="ECO:0000256" key="1">
    <source>
        <dbReference type="ARBA" id="ARBA00022714"/>
    </source>
</evidence>
<dbReference type="InterPro" id="IPR006076">
    <property type="entry name" value="FAD-dep_OxRdtase"/>
</dbReference>
<evidence type="ECO:0000313" key="7">
    <source>
        <dbReference type="EMBL" id="MBM7634593.1"/>
    </source>
</evidence>
<dbReference type="InterPro" id="IPR005805">
    <property type="entry name" value="Rieske_Fe-S_prot_C"/>
</dbReference>
<proteinExistence type="predicted"/>
<organism evidence="7 8">
    <name type="scientific">Geomicrobium sediminis</name>
    <dbReference type="NCBI Taxonomy" id="1347788"/>
    <lineage>
        <taxon>Bacteria</taxon>
        <taxon>Bacillati</taxon>
        <taxon>Bacillota</taxon>
        <taxon>Bacilli</taxon>
        <taxon>Bacillales</taxon>
        <taxon>Geomicrobium</taxon>
    </lineage>
</organism>
<keyword evidence="2" id="KW-0479">Metal-binding</keyword>
<dbReference type="PANTHER" id="PTHR13847:SF274">
    <property type="entry name" value="RIESKE 2FE-2S IRON-SULFUR PROTEIN YHFW-RELATED"/>
    <property type="match status" value="1"/>
</dbReference>
<dbReference type="PRINTS" id="PR00162">
    <property type="entry name" value="RIESKE"/>
</dbReference>
<feature type="domain" description="Rieske" evidence="6">
    <location>
        <begin position="410"/>
        <end position="492"/>
    </location>
</feature>
<dbReference type="Pfam" id="PF00355">
    <property type="entry name" value="Rieske"/>
    <property type="match status" value="1"/>
</dbReference>
<keyword evidence="8" id="KW-1185">Reference proteome</keyword>
<sequence length="510" mass="57212">MSIWLDEHEHTYPKVNSDIEVDHLIVGAGITGITLAYLLSKKGKNVTLIDANRLMDGTTGHTTAKITAQHALIYDEFKSNIGKSNARIHYEGAADAAKQIESTIQELEIDCDYEKKDAILYATSDRYVQKLEQEEKAYDALNIPYEHTQIDMLSSKKALKMANQAEMHPTKYLSALVHEITRAGGTIYENTVAVNINHGEQTVVETSDGNQITCSNVYICTHFPFYEGSHFYFSRLTAERSYVIAIEPMQMIDDGMYLNPESPNTRSIRKASYKGKDVLLIGGESHKAGQGKAVSHHYLALEKFAEETFGIKQVIDRWSAQDLTTLDKLPYIGPMHDDYPNTYVSTGYRKWGMTTGTLAAMILSDLAEQKQNRYADLYNPKRFYADPSIVTFLRENLNVATHLIKGKLDGTKQSLGELERGTGTVFKHNGQRSGAYRDDDGQLHIVDTTCTHLGCEVNWNDGDRTWDCPCHGSRFSYTGEVIEGPAEKPLQTKSYTMFDAIDVDQESSGY</sequence>
<name>A0ABS2PGN1_9BACL</name>
<dbReference type="InterPro" id="IPR017941">
    <property type="entry name" value="Rieske_2Fe-2S"/>
</dbReference>
<dbReference type="PANTHER" id="PTHR13847">
    <property type="entry name" value="SARCOSINE DEHYDROGENASE-RELATED"/>
    <property type="match status" value="1"/>
</dbReference>
<evidence type="ECO:0000256" key="3">
    <source>
        <dbReference type="ARBA" id="ARBA00023004"/>
    </source>
</evidence>
<dbReference type="Proteomes" id="UP000741863">
    <property type="component" value="Unassembled WGS sequence"/>
</dbReference>
<evidence type="ECO:0000259" key="6">
    <source>
        <dbReference type="PROSITE" id="PS51296"/>
    </source>
</evidence>
<keyword evidence="5" id="KW-1015">Disulfide bond</keyword>
<dbReference type="InterPro" id="IPR036922">
    <property type="entry name" value="Rieske_2Fe-2S_sf"/>
</dbReference>
<dbReference type="PROSITE" id="PS51296">
    <property type="entry name" value="RIESKE"/>
    <property type="match status" value="1"/>
</dbReference>
<dbReference type="InterPro" id="IPR038010">
    <property type="entry name" value="YhfW_C"/>
</dbReference>
<dbReference type="SUPFAM" id="SSF51971">
    <property type="entry name" value="Nucleotide-binding domain"/>
    <property type="match status" value="1"/>
</dbReference>
<evidence type="ECO:0000256" key="2">
    <source>
        <dbReference type="ARBA" id="ARBA00022723"/>
    </source>
</evidence>
<gene>
    <name evidence="7" type="ORF">JOD17_003715</name>
</gene>
<dbReference type="Gene3D" id="3.30.9.10">
    <property type="entry name" value="D-Amino Acid Oxidase, subunit A, domain 2"/>
    <property type="match status" value="1"/>
</dbReference>
<keyword evidence="4" id="KW-0411">Iron-sulfur</keyword>
<keyword evidence="1" id="KW-0001">2Fe-2S</keyword>
<comment type="caution">
    <text evidence="7">The sequence shown here is derived from an EMBL/GenBank/DDBJ whole genome shotgun (WGS) entry which is preliminary data.</text>
</comment>
<protein>
    <submittedName>
        <fullName evidence="7">Glycine/D-amino acid oxidase-like deaminating enzyme/nitrite reductase/ring-hydroxylating ferredoxin subunit</fullName>
    </submittedName>
</protein>
<dbReference type="EMBL" id="JAFBEC010000014">
    <property type="protein sequence ID" value="MBM7634593.1"/>
    <property type="molecule type" value="Genomic_DNA"/>
</dbReference>
<dbReference type="InterPro" id="IPR036188">
    <property type="entry name" value="FAD/NAD-bd_sf"/>
</dbReference>
<dbReference type="SUPFAM" id="SSF50022">
    <property type="entry name" value="ISP domain"/>
    <property type="match status" value="1"/>
</dbReference>
<reference evidence="7 8" key="1">
    <citation type="submission" date="2021-01" db="EMBL/GenBank/DDBJ databases">
        <title>Genomic Encyclopedia of Type Strains, Phase IV (KMG-IV): sequencing the most valuable type-strain genomes for metagenomic binning, comparative biology and taxonomic classification.</title>
        <authorList>
            <person name="Goeker M."/>
        </authorList>
    </citation>
    <scope>NUCLEOTIDE SEQUENCE [LARGE SCALE GENOMIC DNA]</scope>
    <source>
        <strain evidence="7 8">DSM 25540</strain>
    </source>
</reference>